<dbReference type="KEGG" id="aaut:ACETAC_05665"/>
<keyword evidence="1" id="KW-0812">Transmembrane</keyword>
<evidence type="ECO:0000313" key="4">
    <source>
        <dbReference type="Proteomes" id="UP000671913"/>
    </source>
</evidence>
<dbReference type="Proteomes" id="UP000671913">
    <property type="component" value="Chromosome"/>
</dbReference>
<reference evidence="3" key="1">
    <citation type="submission" date="2020-08" db="EMBL/GenBank/DDBJ databases">
        <title>Genomic insights into the carbon and energy metabolism of the first obligate autotrophic acetogenic bacterium Aceticella autotrophica gen. nov., sp. nov.</title>
        <authorList>
            <person name="Toshchakov S.V."/>
            <person name="Elcheninov A.G."/>
            <person name="Kublanov I.V."/>
            <person name="Frolov E.N."/>
            <person name="Lebedinsky A.V."/>
        </authorList>
    </citation>
    <scope>NUCLEOTIDE SEQUENCE</scope>
    <source>
        <strain evidence="3">3443-3Ac</strain>
    </source>
</reference>
<sequence length="106" mass="12354">MRSIRFLNKHGWIFAVFTFIINIIFYKALPETVAIQWQFNGNISNTASKLQFIFILPVIQTIIYIIKKIKAKGKTTNIYNDISYMFVSMLLLIVDIIIILINLKVL</sequence>
<dbReference type="RefSeq" id="WP_284679094.1">
    <property type="nucleotide sequence ID" value="NZ_CP060096.1"/>
</dbReference>
<evidence type="ECO:0000256" key="1">
    <source>
        <dbReference type="SAM" id="Phobius"/>
    </source>
</evidence>
<organism evidence="3 4">
    <name type="scientific">Aceticella autotrophica</name>
    <dbReference type="NCBI Taxonomy" id="2755338"/>
    <lineage>
        <taxon>Bacteria</taxon>
        <taxon>Bacillati</taxon>
        <taxon>Bacillota</taxon>
        <taxon>Clostridia</taxon>
        <taxon>Thermoanaerobacterales</taxon>
        <taxon>Thermoanaerobacteraceae</taxon>
        <taxon>Aceticella</taxon>
    </lineage>
</organism>
<gene>
    <name evidence="3" type="ORF">ACETAC_05665</name>
</gene>
<protein>
    <submittedName>
        <fullName evidence="3">DUF1648 domain-containing protein</fullName>
    </submittedName>
</protein>
<evidence type="ECO:0000313" key="3">
    <source>
        <dbReference type="EMBL" id="QSZ26429.1"/>
    </source>
</evidence>
<feature type="domain" description="DUF1648" evidence="2">
    <location>
        <begin position="13"/>
        <end position="60"/>
    </location>
</feature>
<dbReference type="AlphaFoldDB" id="A0A975ATV1"/>
<keyword evidence="1" id="KW-0472">Membrane</keyword>
<name>A0A975ATV1_9THEO</name>
<accession>A0A975ATV1</accession>
<keyword evidence="4" id="KW-1185">Reference proteome</keyword>
<dbReference type="Pfam" id="PF07853">
    <property type="entry name" value="DUF1648"/>
    <property type="match status" value="1"/>
</dbReference>
<feature type="transmembrane region" description="Helical" evidence="1">
    <location>
        <begin position="12"/>
        <end position="29"/>
    </location>
</feature>
<dbReference type="InterPro" id="IPR012867">
    <property type="entry name" value="DUF1648"/>
</dbReference>
<proteinExistence type="predicted"/>
<keyword evidence="1" id="KW-1133">Transmembrane helix</keyword>
<feature type="transmembrane region" description="Helical" evidence="1">
    <location>
        <begin position="49"/>
        <end position="66"/>
    </location>
</feature>
<feature type="transmembrane region" description="Helical" evidence="1">
    <location>
        <begin position="78"/>
        <end position="101"/>
    </location>
</feature>
<evidence type="ECO:0000259" key="2">
    <source>
        <dbReference type="Pfam" id="PF07853"/>
    </source>
</evidence>
<dbReference type="EMBL" id="CP060096">
    <property type="protein sequence ID" value="QSZ26429.1"/>
    <property type="molecule type" value="Genomic_DNA"/>
</dbReference>